<evidence type="ECO:0000256" key="1">
    <source>
        <dbReference type="SAM" id="SignalP"/>
    </source>
</evidence>
<dbReference type="Gene3D" id="2.60.120.260">
    <property type="entry name" value="Galactose-binding domain-like"/>
    <property type="match status" value="1"/>
</dbReference>
<dbReference type="Proteomes" id="UP000023775">
    <property type="component" value="Unassembled WGS sequence"/>
</dbReference>
<dbReference type="Gene3D" id="3.40.50.1110">
    <property type="entry name" value="SGNH hydrolase"/>
    <property type="match status" value="1"/>
</dbReference>
<dbReference type="eggNOG" id="COG2755">
    <property type="taxonomic scope" value="Bacteria"/>
</dbReference>
<dbReference type="CDD" id="cd01831">
    <property type="entry name" value="Endoglucanase_E_like"/>
    <property type="match status" value="1"/>
</dbReference>
<dbReference type="EMBL" id="APVG01000040">
    <property type="protein sequence ID" value="ENY71245.1"/>
    <property type="molecule type" value="Genomic_DNA"/>
</dbReference>
<organism evidence="4 5">
    <name type="scientific">Aeromonas diversa CDC 2478-85</name>
    <dbReference type="NCBI Taxonomy" id="1268237"/>
    <lineage>
        <taxon>Bacteria</taxon>
        <taxon>Pseudomonadati</taxon>
        <taxon>Pseudomonadota</taxon>
        <taxon>Gammaproteobacteria</taxon>
        <taxon>Aeromonadales</taxon>
        <taxon>Aeromonadaceae</taxon>
        <taxon>Aeromonas</taxon>
    </lineage>
</organism>
<protein>
    <recommendedName>
        <fullName evidence="6">Endoglucanase E</fullName>
    </recommendedName>
</protein>
<dbReference type="SUPFAM" id="SSF52266">
    <property type="entry name" value="SGNH hydrolase"/>
    <property type="match status" value="1"/>
</dbReference>
<feature type="chain" id="PRO_5004153323" description="Endoglucanase E" evidence="1">
    <location>
        <begin position="24"/>
        <end position="363"/>
    </location>
</feature>
<feature type="signal peptide" evidence="1">
    <location>
        <begin position="1"/>
        <end position="23"/>
    </location>
</feature>
<evidence type="ECO:0000259" key="3">
    <source>
        <dbReference type="Pfam" id="PF17996"/>
    </source>
</evidence>
<dbReference type="Pfam" id="PF17996">
    <property type="entry name" value="CE2_N"/>
    <property type="match status" value="1"/>
</dbReference>
<dbReference type="Pfam" id="PF13472">
    <property type="entry name" value="Lipase_GDSL_2"/>
    <property type="match status" value="1"/>
</dbReference>
<evidence type="ECO:0000313" key="5">
    <source>
        <dbReference type="Proteomes" id="UP000023775"/>
    </source>
</evidence>
<keyword evidence="1" id="KW-0732">Signal</keyword>
<dbReference type="PANTHER" id="PTHR37834:SF2">
    <property type="entry name" value="ESTERASE, SGNH HYDROLASE-TYPE"/>
    <property type="match status" value="1"/>
</dbReference>
<gene>
    <name evidence="4" type="ORF">G114_14271</name>
</gene>
<feature type="domain" description="Carbohydrate esterase 2 N-terminal" evidence="3">
    <location>
        <begin position="38"/>
        <end position="135"/>
    </location>
</feature>
<dbReference type="InterPro" id="IPR008265">
    <property type="entry name" value="Lipase_GDSL_AS"/>
</dbReference>
<accession>N9TYX8</accession>
<dbReference type="GO" id="GO:0016298">
    <property type="term" value="F:lipase activity"/>
    <property type="evidence" value="ECO:0007669"/>
    <property type="project" value="InterPro"/>
</dbReference>
<comment type="caution">
    <text evidence="4">The sequence shown here is derived from an EMBL/GenBank/DDBJ whole genome shotgun (WGS) entry which is preliminary data.</text>
</comment>
<feature type="domain" description="SGNH hydrolase-type esterase" evidence="2">
    <location>
        <begin position="149"/>
        <end position="320"/>
    </location>
</feature>
<dbReference type="InterPro" id="IPR040794">
    <property type="entry name" value="CE2_N"/>
</dbReference>
<dbReference type="InterPro" id="IPR052762">
    <property type="entry name" value="PCW_deacetylase/CE"/>
</dbReference>
<evidence type="ECO:0000313" key="4">
    <source>
        <dbReference type="EMBL" id="ENY71245.1"/>
    </source>
</evidence>
<dbReference type="AlphaFoldDB" id="N9TYX8"/>
<dbReference type="PATRIC" id="fig|1268237.3.peg.2807"/>
<dbReference type="PANTHER" id="PTHR37834">
    <property type="entry name" value="GDSL-LIKE LIPASE/ACYLHYDROLASE DOMAIN PROTEIN (AFU_ORTHOLOGUE AFUA_2G00620)"/>
    <property type="match status" value="1"/>
</dbReference>
<sequence>MLGRIIQLMSIALLILWAPFSAAKDVNIEATDYRLSFSGRVVKDWTNSDVYFNWPGVALSFRFKGMDASIIMNGRGGRFDVLVNGRVVSIINTDSTLKKYSLVKFDSQQDVVVELVKRNETYDEMVLFDGLEVNGDVLGHRTPQKHIIFFGDSLSAGLGSESHHQQCSSDETFKTSNARVAFPTMTAKLLNASHSQVSYSGLGVIRNYAGEQRYHNLPYYFNKAGAVLNDSSAYEDRHPALLVIELGLNDFNTDLKPDEPWANVEDFRHSWTDAYVQFIIQLRQRYGDVPIVLVGLELDKDDPFERGINAVNEELLRMGERSIYIKKIDIKFDGCLWHPTEVEHKRISTILASFISEMSLLND</sequence>
<dbReference type="InterPro" id="IPR013830">
    <property type="entry name" value="SGNH_hydro"/>
</dbReference>
<dbReference type="GO" id="GO:0006629">
    <property type="term" value="P:lipid metabolic process"/>
    <property type="evidence" value="ECO:0007669"/>
    <property type="project" value="InterPro"/>
</dbReference>
<dbReference type="PROSITE" id="PS01098">
    <property type="entry name" value="LIPASE_GDSL_SER"/>
    <property type="match status" value="1"/>
</dbReference>
<dbReference type="RefSeq" id="WP_005356627.1">
    <property type="nucleotide sequence ID" value="NZ_APVG01000040.1"/>
</dbReference>
<name>N9TYX8_9GAMM</name>
<dbReference type="InterPro" id="IPR037461">
    <property type="entry name" value="CtCE2-like_dom"/>
</dbReference>
<evidence type="ECO:0008006" key="6">
    <source>
        <dbReference type="Google" id="ProtNLM"/>
    </source>
</evidence>
<evidence type="ECO:0000259" key="2">
    <source>
        <dbReference type="Pfam" id="PF13472"/>
    </source>
</evidence>
<dbReference type="InterPro" id="IPR036514">
    <property type="entry name" value="SGNH_hydro_sf"/>
</dbReference>
<proteinExistence type="predicted"/>
<reference evidence="4 5" key="1">
    <citation type="journal article" date="2013" name="Genome Announc.">
        <title>Draft Genome Sequence of the Aeromonas diversa Type Strain.</title>
        <authorList>
            <person name="Farfan M."/>
            <person name="Spataro N."/>
            <person name="Sanglas A."/>
            <person name="Albarral V."/>
            <person name="Loren J.G."/>
            <person name="Bosch E."/>
            <person name="Fuste M.C."/>
        </authorList>
    </citation>
    <scope>NUCLEOTIDE SEQUENCE [LARGE SCALE GENOMIC DNA]</scope>
    <source>
        <strain evidence="4 5">2478-85</strain>
    </source>
</reference>
<keyword evidence="5" id="KW-1185">Reference proteome</keyword>
<dbReference type="GO" id="GO:0052689">
    <property type="term" value="F:carboxylic ester hydrolase activity"/>
    <property type="evidence" value="ECO:0007669"/>
    <property type="project" value="InterPro"/>
</dbReference>